<dbReference type="RefSeq" id="WP_207687641.1">
    <property type="nucleotide sequence ID" value="NZ_CP061799.1"/>
</dbReference>
<dbReference type="Proteomes" id="UP000663720">
    <property type="component" value="Chromosome"/>
</dbReference>
<gene>
    <name evidence="2" type="ORF">dnl_39700</name>
</gene>
<organism evidence="2 3">
    <name type="scientific">Desulfonema limicola</name>
    <dbReference type="NCBI Taxonomy" id="45656"/>
    <lineage>
        <taxon>Bacteria</taxon>
        <taxon>Pseudomonadati</taxon>
        <taxon>Thermodesulfobacteriota</taxon>
        <taxon>Desulfobacteria</taxon>
        <taxon>Desulfobacterales</taxon>
        <taxon>Desulfococcaceae</taxon>
        <taxon>Desulfonema</taxon>
    </lineage>
</organism>
<dbReference type="SMART" id="SM00382">
    <property type="entry name" value="AAA"/>
    <property type="match status" value="2"/>
</dbReference>
<dbReference type="InterPro" id="IPR003593">
    <property type="entry name" value="AAA+_ATPase"/>
</dbReference>
<dbReference type="KEGG" id="dli:dnl_39700"/>
<dbReference type="Gene3D" id="1.10.8.60">
    <property type="match status" value="1"/>
</dbReference>
<dbReference type="Gene3D" id="1.20.58.760">
    <property type="entry name" value="Peptidase M41"/>
    <property type="match status" value="1"/>
</dbReference>
<dbReference type="InterPro" id="IPR027417">
    <property type="entry name" value="P-loop_NTPase"/>
</dbReference>
<dbReference type="SUPFAM" id="SSF140990">
    <property type="entry name" value="FtsH protease domain-like"/>
    <property type="match status" value="1"/>
</dbReference>
<feature type="domain" description="AAA+ ATPase" evidence="1">
    <location>
        <begin position="421"/>
        <end position="549"/>
    </location>
</feature>
<evidence type="ECO:0000259" key="1">
    <source>
        <dbReference type="SMART" id="SM00382"/>
    </source>
</evidence>
<proteinExistence type="predicted"/>
<dbReference type="AlphaFoldDB" id="A0A975GI90"/>
<dbReference type="EMBL" id="CP061799">
    <property type="protein sequence ID" value="QTA81628.1"/>
    <property type="molecule type" value="Genomic_DNA"/>
</dbReference>
<dbReference type="Pfam" id="PF07724">
    <property type="entry name" value="AAA_2"/>
    <property type="match status" value="1"/>
</dbReference>
<dbReference type="SUPFAM" id="SSF52540">
    <property type="entry name" value="P-loop containing nucleoside triphosphate hydrolases"/>
    <property type="match status" value="2"/>
</dbReference>
<dbReference type="InterPro" id="IPR000642">
    <property type="entry name" value="Peptidase_M41"/>
</dbReference>
<dbReference type="PANTHER" id="PTHR23076">
    <property type="entry name" value="METALLOPROTEASE M41 FTSH"/>
    <property type="match status" value="1"/>
</dbReference>
<dbReference type="Gene3D" id="3.40.50.300">
    <property type="entry name" value="P-loop containing nucleotide triphosphate hydrolases"/>
    <property type="match status" value="2"/>
</dbReference>
<dbReference type="GO" id="GO:0016887">
    <property type="term" value="F:ATP hydrolysis activity"/>
    <property type="evidence" value="ECO:0007669"/>
    <property type="project" value="InterPro"/>
</dbReference>
<sequence>MKQKNSETVFEKYEKLRHVLKQRIYDQKEAVDELVDAFIHMACKPSKCLPKAIFTFLGPASVGKGYLANLTAEIFDEFDSFKHFDMGHYSVLEDEYKLLGQKSSDEFGKGELCTFLKDHPRSVVFFRDIEKADNQLQLALLKMITSDDKESEVDTSQAVFIFSSTLCCDLYHNKNVLNALKQNKLRGQALILDAVSKEEKNIYDIGQAAVVPELITAISGGYIVLFNRLTLDSIVRVGSDALKNLKINYTQTSDIELIYEDFDSLVKLLILSFAPYISIKQISQKLPDILLNKIIRFKQEMETTPEKIVISVSDQARDFLNEHYKKHYEYSHHLFILNEIVELVWKISYEKSFAKITISHAELKKISPQPGIILNENQPVMQFSENGFKDIAGNAPVKESLLQIISVLKKPEHVKKFDIEMPRGMLLCGPEGVGKTIICRAFSKEAGLPYIYVSGNELFDVRYIHKVYQKARLYAPSIVFLDGIDVKGYVDGVLTPIPTEQLILELDSISSDPNEFVFTLATALHRDMVHPDFIVPNRIDIFVEVPEFDREARRFFIEKILEKPNDGKIDVDKVVRYISGMNRYDLDRIGKETSLYAIRNNLDCINEEILIEQINIIKYGHKLDTRHIRNIEEDLKKTACHEAAHAVLSYVLLPHIKIEQVTIAPRHETLGFVSYNDDDFVGNFSKEEIFSNICVMLAGRIAQIRKFGENGIDSGAANDLEQATYLAYMAVASMGMDKEMGYIHIDTLRDNVGHDLFQSGLEKGITRWINDAGQKTETLVEKYWDKIEHISSILVQQEIVDGTELESIMKKTDTNEIAKN</sequence>
<accession>A0A975GI90</accession>
<dbReference type="PANTHER" id="PTHR23076:SF97">
    <property type="entry name" value="ATP-DEPENDENT ZINC METALLOPROTEASE YME1L1"/>
    <property type="match status" value="1"/>
</dbReference>
<dbReference type="GO" id="GO:0005524">
    <property type="term" value="F:ATP binding"/>
    <property type="evidence" value="ECO:0007669"/>
    <property type="project" value="InterPro"/>
</dbReference>
<reference evidence="2" key="1">
    <citation type="journal article" date="2021" name="Microb. Physiol.">
        <title>Proteogenomic Insights into the Physiology of Marine, Sulfate-Reducing, Filamentous Desulfonema limicola and Desulfonema magnum.</title>
        <authorList>
            <person name="Schnaars V."/>
            <person name="Wohlbrand L."/>
            <person name="Scheve S."/>
            <person name="Hinrichs C."/>
            <person name="Reinhardt R."/>
            <person name="Rabus R."/>
        </authorList>
    </citation>
    <scope>NUCLEOTIDE SEQUENCE</scope>
    <source>
        <strain evidence="2">5ac10</strain>
    </source>
</reference>
<dbReference type="Pfam" id="PF00004">
    <property type="entry name" value="AAA"/>
    <property type="match status" value="1"/>
</dbReference>
<feature type="domain" description="AAA+ ATPase" evidence="1">
    <location>
        <begin position="50"/>
        <end position="177"/>
    </location>
</feature>
<dbReference type="GO" id="GO:0006508">
    <property type="term" value="P:proteolysis"/>
    <property type="evidence" value="ECO:0007669"/>
    <property type="project" value="InterPro"/>
</dbReference>
<dbReference type="InterPro" id="IPR037219">
    <property type="entry name" value="Peptidase_M41-like"/>
</dbReference>
<dbReference type="Pfam" id="PF01434">
    <property type="entry name" value="Peptidase_M41"/>
    <property type="match status" value="1"/>
</dbReference>
<dbReference type="GO" id="GO:0004176">
    <property type="term" value="F:ATP-dependent peptidase activity"/>
    <property type="evidence" value="ECO:0007669"/>
    <property type="project" value="InterPro"/>
</dbReference>
<evidence type="ECO:0000313" key="3">
    <source>
        <dbReference type="Proteomes" id="UP000663720"/>
    </source>
</evidence>
<dbReference type="InterPro" id="IPR003959">
    <property type="entry name" value="ATPase_AAA_core"/>
</dbReference>
<keyword evidence="3" id="KW-1185">Reference proteome</keyword>
<protein>
    <submittedName>
        <fullName evidence="2">Peptidase, M41 family and AAA ATPase domain-containing</fullName>
    </submittedName>
</protein>
<name>A0A975GI90_9BACT</name>
<dbReference type="CDD" id="cd19481">
    <property type="entry name" value="RecA-like_protease"/>
    <property type="match status" value="1"/>
</dbReference>
<dbReference type="GO" id="GO:0004222">
    <property type="term" value="F:metalloendopeptidase activity"/>
    <property type="evidence" value="ECO:0007669"/>
    <property type="project" value="InterPro"/>
</dbReference>
<evidence type="ECO:0000313" key="2">
    <source>
        <dbReference type="EMBL" id="QTA81628.1"/>
    </source>
</evidence>